<dbReference type="PANTHER" id="PTHR43523">
    <property type="entry name" value="GLUCOSE-1-PHOSPHATE ADENYLYLTRANSFERASE-RELATED"/>
    <property type="match status" value="1"/>
</dbReference>
<protein>
    <submittedName>
        <fullName evidence="5">Glucose-1-phosphate adenylyltransferase</fullName>
    </submittedName>
</protein>
<sequence>MRKDEATVNHQSMLGVIDATTYIEPLQPLTMHRSVAAVPFAGRYRLIDFVLSSMVNSGIESVAIFPKYQYRSLMDHLGSGKNWDLNRKRDGLFFFPSPDLSIPNPHVGAFAHFEQHIDYFLRSRQKYAVICNSYTVCNIDYEAVLERHIANQCDITEVRHQGRSLEMFVLETSLLLDLIANHRRTGYHSIVDVVRDHRHSLKICDYEHNGYAAVIDSIENYFCHSMELLHQDVWRQLFVKSRPIYTKVKDEPPTKYTGKAVVKNSMIANGCIIEGHVENSIIFRSVKIGKGAVIKNSIIMQKSQIGEHCQLHCVIVDKDAKVENGVSLRGTEQQPFVVRKGTVQGELINR</sequence>
<name>A0AAN0YRF4_PARTM</name>
<dbReference type="CDD" id="cd04651">
    <property type="entry name" value="LbH_G1P_AT_C"/>
    <property type="match status" value="1"/>
</dbReference>
<dbReference type="PANTHER" id="PTHR43523:SF6">
    <property type="entry name" value="GLYCOGEN BIOSYNTHESIS PROTEIN GLGD"/>
    <property type="match status" value="1"/>
</dbReference>
<keyword evidence="5" id="KW-0808">Transferase</keyword>
<dbReference type="InterPro" id="IPR011004">
    <property type="entry name" value="Trimer_LpxA-like_sf"/>
</dbReference>
<evidence type="ECO:0000313" key="5">
    <source>
        <dbReference type="EMBL" id="ANZ31985.1"/>
    </source>
</evidence>
<dbReference type="Gene3D" id="3.90.550.10">
    <property type="entry name" value="Spore Coat Polysaccharide Biosynthesis Protein SpsA, Chain A"/>
    <property type="match status" value="1"/>
</dbReference>
<keyword evidence="2" id="KW-0320">Glycogen biosynthesis</keyword>
<keyword evidence="6" id="KW-1185">Reference proteome</keyword>
<evidence type="ECO:0000259" key="3">
    <source>
        <dbReference type="Pfam" id="PF00483"/>
    </source>
</evidence>
<dbReference type="InterPro" id="IPR011831">
    <property type="entry name" value="ADP-Glc_PPase"/>
</dbReference>
<dbReference type="GO" id="GO:0008878">
    <property type="term" value="F:glucose-1-phosphate adenylyltransferase activity"/>
    <property type="evidence" value="ECO:0007669"/>
    <property type="project" value="InterPro"/>
</dbReference>
<dbReference type="CDD" id="cd02508">
    <property type="entry name" value="ADP_Glucose_PP"/>
    <property type="match status" value="1"/>
</dbReference>
<feature type="domain" description="Nucleotidyl transferase" evidence="3">
    <location>
        <begin position="26"/>
        <end position="155"/>
    </location>
</feature>
<dbReference type="SUPFAM" id="SSF51161">
    <property type="entry name" value="Trimeric LpxA-like enzymes"/>
    <property type="match status" value="1"/>
</dbReference>
<comment type="similarity">
    <text evidence="1">Belongs to the bacterial/plant glucose-1-phosphate adenylyltransferase family.</text>
</comment>
<dbReference type="InterPro" id="IPR056818">
    <property type="entry name" value="GlmU/GlgC-like_hexapep"/>
</dbReference>
<reference evidence="6" key="1">
    <citation type="journal article" date="2016" name="Genome Announc.">
        <title>Complete Genome Sequence of Geobacillus thermoglucosidasius NCIMB 11955, the Progenitor of a Bioethanol Production Strain.</title>
        <authorList>
            <person name="Sheng L."/>
            <person name="Zhang Y."/>
            <person name="Minton N.P."/>
        </authorList>
    </citation>
    <scope>NUCLEOTIDE SEQUENCE [LARGE SCALE GENOMIC DNA]</scope>
    <source>
        <strain evidence="6">NCIMB 11955</strain>
    </source>
</reference>
<keyword evidence="5" id="KW-0548">Nucleotidyltransferase</keyword>
<dbReference type="SUPFAM" id="SSF53448">
    <property type="entry name" value="Nucleotide-diphospho-sugar transferases"/>
    <property type="match status" value="1"/>
</dbReference>
<evidence type="ECO:0000259" key="4">
    <source>
        <dbReference type="Pfam" id="PF24894"/>
    </source>
</evidence>
<dbReference type="InterPro" id="IPR005835">
    <property type="entry name" value="NTP_transferase_dom"/>
</dbReference>
<evidence type="ECO:0000256" key="1">
    <source>
        <dbReference type="ARBA" id="ARBA00010443"/>
    </source>
</evidence>
<gene>
    <name evidence="5" type="ORF">BCV53_18780</name>
</gene>
<dbReference type="Pfam" id="PF00483">
    <property type="entry name" value="NTP_transferase"/>
    <property type="match status" value="1"/>
</dbReference>
<dbReference type="EMBL" id="CP016622">
    <property type="protein sequence ID" value="ANZ31985.1"/>
    <property type="molecule type" value="Genomic_DNA"/>
</dbReference>
<feature type="domain" description="Glucose-1-phosphate adenylyltransferase/Bifunctional protein GlmU-like C-terminal hexapeptide" evidence="4">
    <location>
        <begin position="259"/>
        <end position="327"/>
    </location>
</feature>
<accession>A0AAN0YRF4</accession>
<dbReference type="Proteomes" id="UP000093052">
    <property type="component" value="Chromosome"/>
</dbReference>
<proteinExistence type="inferred from homology"/>
<evidence type="ECO:0000256" key="2">
    <source>
        <dbReference type="ARBA" id="ARBA00023056"/>
    </source>
</evidence>
<dbReference type="Gene3D" id="2.160.10.10">
    <property type="entry name" value="Hexapeptide repeat proteins"/>
    <property type="match status" value="1"/>
</dbReference>
<dbReference type="RefSeq" id="WP_042384391.1">
    <property type="nucleotide sequence ID" value="NZ_BHZK01000001.1"/>
</dbReference>
<dbReference type="AlphaFoldDB" id="A0AAN0YRF4"/>
<dbReference type="KEGG" id="ptl:AOT13_18715"/>
<dbReference type="Pfam" id="PF24894">
    <property type="entry name" value="Hexapep_GlmU"/>
    <property type="match status" value="1"/>
</dbReference>
<dbReference type="GeneID" id="56927478"/>
<dbReference type="GO" id="GO:0005978">
    <property type="term" value="P:glycogen biosynthetic process"/>
    <property type="evidence" value="ECO:0007669"/>
    <property type="project" value="UniProtKB-KW"/>
</dbReference>
<dbReference type="InterPro" id="IPR029044">
    <property type="entry name" value="Nucleotide-diphossugar_trans"/>
</dbReference>
<evidence type="ECO:0000313" key="6">
    <source>
        <dbReference type="Proteomes" id="UP000093052"/>
    </source>
</evidence>
<organism evidence="5 6">
    <name type="scientific">Parageobacillus thermoglucosidasius</name>
    <name type="common">Geobacillus thermoglucosidasius</name>
    <dbReference type="NCBI Taxonomy" id="1426"/>
    <lineage>
        <taxon>Bacteria</taxon>
        <taxon>Bacillati</taxon>
        <taxon>Bacillota</taxon>
        <taxon>Bacilli</taxon>
        <taxon>Bacillales</taxon>
        <taxon>Anoxybacillaceae</taxon>
        <taxon>Parageobacillus</taxon>
    </lineage>
</organism>